<sequence>MESKGRLPPPHLRQPIPGPVLVRPDPFGAGMRRPHGSFPPVDMLSPPEIMEQKVATQHREMQRLATENQRLADTHGTLRKELATAQHELQVLHAQIGVVKSEREQYMRGLMEKITKMEAELKSAEQVKLELNQAREEAQKLVAVKQELLAKVQHLNQDLQRAHIDVQQIPALMSEFENLRQEYHQCRITYDYEKKLYDDHLQQLQVMEKNYMTMTQEVEKLRAELSNSANMDGGAVQVGSFGPAAGNSAPGASVHTAAKNAREDNHAMAQGHGTVTPPAAAAASGTAGAPVYAGPGTQMGPIPPRPGYDPYRVGLAYAQAGYDSRRAVGHDRLRGNYNAYRGPTYAAHSLPTYDPSRGQMYDPQSQVAPGQHMQNSLSNSTAYPNATLPPRTAGDDAAAGNPGRK</sequence>
<feature type="region of interest" description="Disordered" evidence="7">
    <location>
        <begin position="26"/>
        <end position="45"/>
    </location>
</feature>
<evidence type="ECO:0000256" key="6">
    <source>
        <dbReference type="SAM" id="Coils"/>
    </source>
</evidence>
<keyword evidence="2" id="KW-0217">Developmental protein</keyword>
<evidence type="ECO:0000256" key="3">
    <source>
        <dbReference type="ARBA" id="ARBA00022782"/>
    </source>
</evidence>
<keyword evidence="5" id="KW-0287">Flowering</keyword>
<feature type="region of interest" description="Disordered" evidence="7">
    <location>
        <begin position="364"/>
        <end position="405"/>
    </location>
</feature>
<evidence type="ECO:0000256" key="1">
    <source>
        <dbReference type="ARBA" id="ARBA00005405"/>
    </source>
</evidence>
<keyword evidence="4 6" id="KW-0175">Coiled coil</keyword>
<feature type="coiled-coil region" evidence="6">
    <location>
        <begin position="107"/>
        <end position="165"/>
    </location>
</feature>
<proteinExistence type="inferred from homology"/>
<organism evidence="8 9">
    <name type="scientific">Trapa incisa</name>
    <dbReference type="NCBI Taxonomy" id="236973"/>
    <lineage>
        <taxon>Eukaryota</taxon>
        <taxon>Viridiplantae</taxon>
        <taxon>Streptophyta</taxon>
        <taxon>Embryophyta</taxon>
        <taxon>Tracheophyta</taxon>
        <taxon>Spermatophyta</taxon>
        <taxon>Magnoliopsida</taxon>
        <taxon>eudicotyledons</taxon>
        <taxon>Gunneridae</taxon>
        <taxon>Pentapetalae</taxon>
        <taxon>rosids</taxon>
        <taxon>malvids</taxon>
        <taxon>Myrtales</taxon>
        <taxon>Lythraceae</taxon>
        <taxon>Trapa</taxon>
    </lineage>
</organism>
<dbReference type="InterPro" id="IPR040353">
    <property type="entry name" value="FLX/FLX-like"/>
</dbReference>
<evidence type="ECO:0000313" key="8">
    <source>
        <dbReference type="EMBL" id="KAK4740475.1"/>
    </source>
</evidence>
<dbReference type="Proteomes" id="UP001345219">
    <property type="component" value="Unassembled WGS sequence"/>
</dbReference>
<evidence type="ECO:0000313" key="9">
    <source>
        <dbReference type="Proteomes" id="UP001345219"/>
    </source>
</evidence>
<evidence type="ECO:0008006" key="10">
    <source>
        <dbReference type="Google" id="ProtNLM"/>
    </source>
</evidence>
<feature type="coiled-coil region" evidence="6">
    <location>
        <begin position="197"/>
        <end position="224"/>
    </location>
</feature>
<dbReference type="PANTHER" id="PTHR33405:SF4">
    <property type="entry name" value="PROTEIN FLX-LIKE 2"/>
    <property type="match status" value="1"/>
</dbReference>
<protein>
    <recommendedName>
        <fullName evidence="10">Protein FLX-like 2</fullName>
    </recommendedName>
</protein>
<evidence type="ECO:0000256" key="2">
    <source>
        <dbReference type="ARBA" id="ARBA00022473"/>
    </source>
</evidence>
<dbReference type="PANTHER" id="PTHR33405">
    <property type="entry name" value="PROTEIN FLX-LIKE 2"/>
    <property type="match status" value="1"/>
</dbReference>
<comment type="caution">
    <text evidence="8">The sequence shown here is derived from an EMBL/GenBank/DDBJ whole genome shotgun (WGS) entry which is preliminary data.</text>
</comment>
<reference evidence="8 9" key="1">
    <citation type="journal article" date="2023" name="Hortic Res">
        <title>Pangenome of water caltrop reveals structural variations and asymmetric subgenome divergence after allopolyploidization.</title>
        <authorList>
            <person name="Zhang X."/>
            <person name="Chen Y."/>
            <person name="Wang L."/>
            <person name="Yuan Y."/>
            <person name="Fang M."/>
            <person name="Shi L."/>
            <person name="Lu R."/>
            <person name="Comes H.P."/>
            <person name="Ma Y."/>
            <person name="Chen Y."/>
            <person name="Huang G."/>
            <person name="Zhou Y."/>
            <person name="Zheng Z."/>
            <person name="Qiu Y."/>
        </authorList>
    </citation>
    <scope>NUCLEOTIDE SEQUENCE [LARGE SCALE GENOMIC DNA]</scope>
    <source>
        <tissue evidence="8">Roots</tissue>
    </source>
</reference>
<dbReference type="AlphaFoldDB" id="A0AAN7GDV7"/>
<gene>
    <name evidence="8" type="ORF">SAY87_032407</name>
</gene>
<evidence type="ECO:0000256" key="5">
    <source>
        <dbReference type="ARBA" id="ARBA00023089"/>
    </source>
</evidence>
<feature type="compositionally biased region" description="Polar residues" evidence="7">
    <location>
        <begin position="364"/>
        <end position="384"/>
    </location>
</feature>
<dbReference type="GO" id="GO:0030154">
    <property type="term" value="P:cell differentiation"/>
    <property type="evidence" value="ECO:0007669"/>
    <property type="project" value="UniProtKB-KW"/>
</dbReference>
<evidence type="ECO:0000256" key="4">
    <source>
        <dbReference type="ARBA" id="ARBA00023054"/>
    </source>
</evidence>
<evidence type="ECO:0000256" key="7">
    <source>
        <dbReference type="SAM" id="MobiDB-lite"/>
    </source>
</evidence>
<accession>A0AAN7GDV7</accession>
<name>A0AAN7GDV7_9MYRT</name>
<dbReference type="EMBL" id="JAXIOK010000241">
    <property type="protein sequence ID" value="KAK4740475.1"/>
    <property type="molecule type" value="Genomic_DNA"/>
</dbReference>
<dbReference type="GO" id="GO:0009908">
    <property type="term" value="P:flower development"/>
    <property type="evidence" value="ECO:0007669"/>
    <property type="project" value="UniProtKB-KW"/>
</dbReference>
<keyword evidence="9" id="KW-1185">Reference proteome</keyword>
<keyword evidence="3" id="KW-0221">Differentiation</keyword>
<comment type="similarity">
    <text evidence="1">Belongs to the FLX family.</text>
</comment>